<protein>
    <submittedName>
        <fullName evidence="6">Membrane protein required for colicin V production</fullName>
    </submittedName>
</protein>
<keyword evidence="3 5" id="KW-1133">Transmembrane helix</keyword>
<feature type="transmembrane region" description="Helical" evidence="5">
    <location>
        <begin position="80"/>
        <end position="100"/>
    </location>
</feature>
<feature type="transmembrane region" description="Helical" evidence="5">
    <location>
        <begin position="120"/>
        <end position="141"/>
    </location>
</feature>
<name>A0ABS4GJL6_9BACL</name>
<sequence length="193" mass="21576">MNAVDLVLVAFLIMSCFYGYRKGFVNQAIGLLGILISLAFAYTFSQSTAVYLQEQFPLPKDSPNPLIQAVLGMVTLQNMIYSAVAFVLLFLIAKILWNIFGKLVDSLADLPVISYFNRWLGALFGCLQVIIISMIAINLIAAMPGDQWKESIYQSYISQYILEVSPFISKQMNWAPSTPELENPKTNDSLKTL</sequence>
<dbReference type="RefSeq" id="WP_209808256.1">
    <property type="nucleotide sequence ID" value="NZ_JAGGKT010000001.1"/>
</dbReference>
<dbReference type="InterPro" id="IPR003825">
    <property type="entry name" value="Colicin-V_CvpA"/>
</dbReference>
<evidence type="ECO:0000256" key="4">
    <source>
        <dbReference type="ARBA" id="ARBA00023136"/>
    </source>
</evidence>
<dbReference type="EMBL" id="JAGGKT010000001">
    <property type="protein sequence ID" value="MBP1930342.1"/>
    <property type="molecule type" value="Genomic_DNA"/>
</dbReference>
<accession>A0ABS4GJL6</accession>
<evidence type="ECO:0000313" key="6">
    <source>
        <dbReference type="EMBL" id="MBP1930342.1"/>
    </source>
</evidence>
<comment type="caution">
    <text evidence="6">The sequence shown here is derived from an EMBL/GenBank/DDBJ whole genome shotgun (WGS) entry which is preliminary data.</text>
</comment>
<evidence type="ECO:0000256" key="1">
    <source>
        <dbReference type="ARBA" id="ARBA00004141"/>
    </source>
</evidence>
<organism evidence="6 7">
    <name type="scientific">Ammoniphilus resinae</name>
    <dbReference type="NCBI Taxonomy" id="861532"/>
    <lineage>
        <taxon>Bacteria</taxon>
        <taxon>Bacillati</taxon>
        <taxon>Bacillota</taxon>
        <taxon>Bacilli</taxon>
        <taxon>Bacillales</taxon>
        <taxon>Paenibacillaceae</taxon>
        <taxon>Aneurinibacillus group</taxon>
        <taxon>Ammoniphilus</taxon>
    </lineage>
</organism>
<evidence type="ECO:0000256" key="3">
    <source>
        <dbReference type="ARBA" id="ARBA00022989"/>
    </source>
</evidence>
<keyword evidence="4 5" id="KW-0472">Membrane</keyword>
<keyword evidence="7" id="KW-1185">Reference proteome</keyword>
<feature type="transmembrane region" description="Helical" evidence="5">
    <location>
        <begin position="31"/>
        <end position="52"/>
    </location>
</feature>
<reference evidence="6 7" key="1">
    <citation type="submission" date="2021-03" db="EMBL/GenBank/DDBJ databases">
        <title>Genomic Encyclopedia of Type Strains, Phase IV (KMG-IV): sequencing the most valuable type-strain genomes for metagenomic binning, comparative biology and taxonomic classification.</title>
        <authorList>
            <person name="Goeker M."/>
        </authorList>
    </citation>
    <scope>NUCLEOTIDE SEQUENCE [LARGE SCALE GENOMIC DNA]</scope>
    <source>
        <strain evidence="6 7">DSM 24738</strain>
    </source>
</reference>
<evidence type="ECO:0000256" key="5">
    <source>
        <dbReference type="SAM" id="Phobius"/>
    </source>
</evidence>
<evidence type="ECO:0000313" key="7">
    <source>
        <dbReference type="Proteomes" id="UP001519343"/>
    </source>
</evidence>
<dbReference type="PANTHER" id="PTHR37306:SF1">
    <property type="entry name" value="COLICIN V PRODUCTION PROTEIN"/>
    <property type="match status" value="1"/>
</dbReference>
<evidence type="ECO:0000256" key="2">
    <source>
        <dbReference type="ARBA" id="ARBA00022692"/>
    </source>
</evidence>
<keyword evidence="2 5" id="KW-0812">Transmembrane</keyword>
<dbReference type="Pfam" id="PF02674">
    <property type="entry name" value="Colicin_V"/>
    <property type="match status" value="1"/>
</dbReference>
<comment type="subcellular location">
    <subcellularLocation>
        <location evidence="1">Membrane</location>
        <topology evidence="1">Multi-pass membrane protein</topology>
    </subcellularLocation>
</comment>
<dbReference type="PANTHER" id="PTHR37306">
    <property type="entry name" value="COLICIN V PRODUCTION PROTEIN"/>
    <property type="match status" value="1"/>
</dbReference>
<dbReference type="Proteomes" id="UP001519343">
    <property type="component" value="Unassembled WGS sequence"/>
</dbReference>
<gene>
    <name evidence="6" type="ORF">J2Z37_000329</name>
</gene>
<proteinExistence type="predicted"/>